<dbReference type="PANTHER" id="PTHR33387:SF3">
    <property type="entry name" value="DUF985 DOMAIN-CONTAINING PROTEIN"/>
    <property type="match status" value="1"/>
</dbReference>
<dbReference type="InterPro" id="IPR014710">
    <property type="entry name" value="RmlC-like_jellyroll"/>
</dbReference>
<dbReference type="Gene3D" id="2.60.120.10">
    <property type="entry name" value="Jelly Rolls"/>
    <property type="match status" value="1"/>
</dbReference>
<name>A0A6A4WJ67_AMPAM</name>
<evidence type="ECO:0000313" key="4">
    <source>
        <dbReference type="EMBL" id="KAF0307477.1"/>
    </source>
</evidence>
<dbReference type="SUPFAM" id="SSF51182">
    <property type="entry name" value="RmlC-like cupins"/>
    <property type="match status" value="1"/>
</dbReference>
<gene>
    <name evidence="4" type="ORF">FJT64_021217</name>
</gene>
<feature type="region of interest" description="Disordered" evidence="1">
    <location>
        <begin position="221"/>
        <end position="247"/>
    </location>
</feature>
<sequence>MIRAPHTVLLVAAAVACLCKPSPSLFTGPRPITSQPESVNTRPVTADLVKIREALGIALVNDMYLDRPYISPETAQPCGNPDGVGRPAFSHVHSIFEAGQKGPLLGRPGFWIRQTNATMVLSFHDGCPLQLYRILSDGELHTEIVGSPLTSPSFRPTTVLRSGELVTLESLCADRATLVSFVTVPAWNPRLREELDPTKMAAEYPQHAQLISRLASPEFNADQGPLFSTSDTVAAPEGAAEATGDGQ</sequence>
<accession>A0A6A4WJ67</accession>
<dbReference type="EMBL" id="VIIS01000568">
    <property type="protein sequence ID" value="KAF0307477.1"/>
    <property type="molecule type" value="Genomic_DNA"/>
</dbReference>
<evidence type="ECO:0000256" key="2">
    <source>
        <dbReference type="SAM" id="SignalP"/>
    </source>
</evidence>
<feature type="domain" description="DUF985" evidence="3">
    <location>
        <begin position="110"/>
        <end position="188"/>
    </location>
</feature>
<keyword evidence="5" id="KW-1185">Reference proteome</keyword>
<comment type="caution">
    <text evidence="4">The sequence shown here is derived from an EMBL/GenBank/DDBJ whole genome shotgun (WGS) entry which is preliminary data.</text>
</comment>
<feature type="signal peptide" evidence="2">
    <location>
        <begin position="1"/>
        <end position="24"/>
    </location>
</feature>
<feature type="chain" id="PRO_5025596358" description="DUF985 domain-containing protein" evidence="2">
    <location>
        <begin position="25"/>
        <end position="247"/>
    </location>
</feature>
<evidence type="ECO:0000256" key="1">
    <source>
        <dbReference type="SAM" id="MobiDB-lite"/>
    </source>
</evidence>
<evidence type="ECO:0000313" key="5">
    <source>
        <dbReference type="Proteomes" id="UP000440578"/>
    </source>
</evidence>
<dbReference type="InterPro" id="IPR039935">
    <property type="entry name" value="YML079W-like"/>
</dbReference>
<organism evidence="4 5">
    <name type="scientific">Amphibalanus amphitrite</name>
    <name type="common">Striped barnacle</name>
    <name type="synonym">Balanus amphitrite</name>
    <dbReference type="NCBI Taxonomy" id="1232801"/>
    <lineage>
        <taxon>Eukaryota</taxon>
        <taxon>Metazoa</taxon>
        <taxon>Ecdysozoa</taxon>
        <taxon>Arthropoda</taxon>
        <taxon>Crustacea</taxon>
        <taxon>Multicrustacea</taxon>
        <taxon>Cirripedia</taxon>
        <taxon>Thoracica</taxon>
        <taxon>Thoracicalcarea</taxon>
        <taxon>Balanomorpha</taxon>
        <taxon>Balanoidea</taxon>
        <taxon>Balanidae</taxon>
        <taxon>Amphibalaninae</taxon>
        <taxon>Amphibalanus</taxon>
    </lineage>
</organism>
<dbReference type="Proteomes" id="UP000440578">
    <property type="component" value="Unassembled WGS sequence"/>
</dbReference>
<dbReference type="InterPro" id="IPR009327">
    <property type="entry name" value="Cupin_DUF985"/>
</dbReference>
<evidence type="ECO:0000259" key="3">
    <source>
        <dbReference type="Pfam" id="PF06172"/>
    </source>
</evidence>
<keyword evidence="2" id="KW-0732">Signal</keyword>
<dbReference type="PROSITE" id="PS51257">
    <property type="entry name" value="PROKAR_LIPOPROTEIN"/>
    <property type="match status" value="1"/>
</dbReference>
<protein>
    <recommendedName>
        <fullName evidence="3">DUF985 domain-containing protein</fullName>
    </recommendedName>
</protein>
<dbReference type="PANTHER" id="PTHR33387">
    <property type="entry name" value="RMLC-LIKE JELLY ROLL FOLD PROTEIN"/>
    <property type="match status" value="1"/>
</dbReference>
<dbReference type="Pfam" id="PF06172">
    <property type="entry name" value="Cupin_5"/>
    <property type="match status" value="1"/>
</dbReference>
<dbReference type="AlphaFoldDB" id="A0A6A4WJ67"/>
<proteinExistence type="predicted"/>
<dbReference type="InterPro" id="IPR011051">
    <property type="entry name" value="RmlC_Cupin_sf"/>
</dbReference>
<reference evidence="4 5" key="1">
    <citation type="submission" date="2019-07" db="EMBL/GenBank/DDBJ databases">
        <title>Draft genome assembly of a fouling barnacle, Amphibalanus amphitrite (Darwin, 1854): The first reference genome for Thecostraca.</title>
        <authorList>
            <person name="Kim W."/>
        </authorList>
    </citation>
    <scope>NUCLEOTIDE SEQUENCE [LARGE SCALE GENOMIC DNA]</scope>
    <source>
        <strain evidence="4">SNU_AA5</strain>
        <tissue evidence="4">Soma without cirri and trophi</tissue>
    </source>
</reference>